<dbReference type="GO" id="GO:0004867">
    <property type="term" value="F:serine-type endopeptidase inhibitor activity"/>
    <property type="evidence" value="ECO:0007669"/>
    <property type="project" value="InterPro"/>
</dbReference>
<dbReference type="AlphaFoldDB" id="C9W1S6"/>
<dbReference type="EMBL" id="EZ406228">
    <property type="protein sequence ID" value="ACX54023.1"/>
    <property type="molecule type" value="mRNA"/>
</dbReference>
<dbReference type="SMART" id="SM00131">
    <property type="entry name" value="KU"/>
    <property type="match status" value="1"/>
</dbReference>
<dbReference type="PROSITE" id="PS50279">
    <property type="entry name" value="BPTI_KUNITZ_2"/>
    <property type="match status" value="1"/>
</dbReference>
<name>C9W1S6_RHISA</name>
<dbReference type="CDD" id="cd00109">
    <property type="entry name" value="Kunitz-type"/>
    <property type="match status" value="1"/>
</dbReference>
<accession>C9W1S6</accession>
<dbReference type="InterPro" id="IPR002223">
    <property type="entry name" value="Kunitz_BPTI"/>
</dbReference>
<feature type="region of interest" description="Disordered" evidence="1">
    <location>
        <begin position="116"/>
        <end position="136"/>
    </location>
</feature>
<evidence type="ECO:0000256" key="1">
    <source>
        <dbReference type="SAM" id="MobiDB-lite"/>
    </source>
</evidence>
<evidence type="ECO:0000259" key="2">
    <source>
        <dbReference type="PROSITE" id="PS50279"/>
    </source>
</evidence>
<sequence length="136" mass="15519">CGEPAAVGLPKTNCKKPARELWYFSRNSSQCKSIKHNDCSKTNTFPTENTCIKKCVMKEKRREKLPPLCRQRPKKGLCKALFSRWYFSGNGRCKLYQGCYHGGFNTYSQCKNKCGGPPTWPKPKPRPNPKVKNTAE</sequence>
<dbReference type="SUPFAM" id="SSF57362">
    <property type="entry name" value="BPTI-like"/>
    <property type="match status" value="2"/>
</dbReference>
<feature type="domain" description="BPTI/Kunitz inhibitor" evidence="2">
    <location>
        <begin position="1"/>
        <end position="55"/>
    </location>
</feature>
<protein>
    <submittedName>
        <fullName evidence="3">Thrombin inhibitor</fullName>
    </submittedName>
</protein>
<organism evidence="3">
    <name type="scientific">Rhipicephalus sanguineus</name>
    <name type="common">Brown dog tick</name>
    <name type="synonym">Ixodes sanguineus</name>
    <dbReference type="NCBI Taxonomy" id="34632"/>
    <lineage>
        <taxon>Eukaryota</taxon>
        <taxon>Metazoa</taxon>
        <taxon>Ecdysozoa</taxon>
        <taxon>Arthropoda</taxon>
        <taxon>Chelicerata</taxon>
        <taxon>Arachnida</taxon>
        <taxon>Acari</taxon>
        <taxon>Parasitiformes</taxon>
        <taxon>Ixodida</taxon>
        <taxon>Ixodoidea</taxon>
        <taxon>Ixodidae</taxon>
        <taxon>Rhipicephalinae</taxon>
        <taxon>Rhipicephalus</taxon>
        <taxon>Rhipicephalus</taxon>
    </lineage>
</organism>
<dbReference type="Pfam" id="PF00014">
    <property type="entry name" value="Kunitz_BPTI"/>
    <property type="match status" value="1"/>
</dbReference>
<dbReference type="Gene3D" id="4.10.410.10">
    <property type="entry name" value="Pancreatic trypsin inhibitor Kunitz domain"/>
    <property type="match status" value="2"/>
</dbReference>
<reference evidence="3" key="1">
    <citation type="journal article" date="2010" name="BMC Genomics">
        <title>An insight into the sialotranscriptome of the brown dog tick, Rhipicephalus sanguineus.</title>
        <authorList>
            <person name="Anatriello E."/>
            <person name="Ribeiro J.M."/>
            <person name="de Miranda-Santos I.K."/>
            <person name="Brandao L.G."/>
            <person name="Anderson J.M."/>
            <person name="Valenzuela J.G."/>
            <person name="Maruyama S.R."/>
            <person name="Silva J.S."/>
            <person name="Ferreira B.R."/>
        </authorList>
    </citation>
    <scope>NUCLEOTIDE SEQUENCE</scope>
    <source>
        <tissue evidence="3">Salivary glands</tissue>
    </source>
</reference>
<evidence type="ECO:0000313" key="3">
    <source>
        <dbReference type="EMBL" id="ACX54023.1"/>
    </source>
</evidence>
<proteinExistence type="evidence at transcript level"/>
<feature type="non-terminal residue" evidence="3">
    <location>
        <position position="1"/>
    </location>
</feature>
<reference evidence="3" key="2">
    <citation type="journal article" date="2013" name="Ticks Tick Borne Dis.">
        <title>Proteome of Rhipicephalus sanguineus tick saliva induced by the secretagogues pilocarpine and dopamine.</title>
        <authorList>
            <person name="Oliveira C.J."/>
            <person name="Anatriello E."/>
            <person name="de Miranda-Santos I.K."/>
            <person name="Francischetti I.M."/>
            <person name="Sa-Nunes A."/>
            <person name="Ferreira B.R."/>
            <person name="Ribeiro J.M."/>
        </authorList>
    </citation>
    <scope>NUCLEOTIDE SEQUENCE</scope>
    <source>
        <tissue evidence="3">Salivary glands</tissue>
    </source>
</reference>
<dbReference type="InterPro" id="IPR036880">
    <property type="entry name" value="Kunitz_BPTI_sf"/>
</dbReference>